<evidence type="ECO:0000313" key="2">
    <source>
        <dbReference type="EMBL" id="OMP01680.1"/>
    </source>
</evidence>
<dbReference type="EMBL" id="AWWV01006370">
    <property type="protein sequence ID" value="OMP01680.1"/>
    <property type="molecule type" value="Genomic_DNA"/>
</dbReference>
<proteinExistence type="predicted"/>
<name>A0A1R3K3K9_COCAP</name>
<protein>
    <submittedName>
        <fullName evidence="2">Uncharacterized protein</fullName>
    </submittedName>
</protein>
<accession>A0A1R3K3K9</accession>
<keyword evidence="3" id="KW-1185">Reference proteome</keyword>
<gene>
    <name evidence="2" type="ORF">CCACVL1_03037</name>
</gene>
<dbReference type="AlphaFoldDB" id="A0A1R3K3K9"/>
<feature type="region of interest" description="Disordered" evidence="1">
    <location>
        <begin position="1"/>
        <end position="24"/>
    </location>
</feature>
<dbReference type="Gramene" id="OMP01680">
    <property type="protein sequence ID" value="OMP01680"/>
    <property type="gene ID" value="CCACVL1_03037"/>
</dbReference>
<evidence type="ECO:0000313" key="3">
    <source>
        <dbReference type="Proteomes" id="UP000188268"/>
    </source>
</evidence>
<reference evidence="2 3" key="1">
    <citation type="submission" date="2013-09" db="EMBL/GenBank/DDBJ databases">
        <title>Corchorus capsularis genome sequencing.</title>
        <authorList>
            <person name="Alam M."/>
            <person name="Haque M.S."/>
            <person name="Islam M.S."/>
            <person name="Emdad E.M."/>
            <person name="Islam M.M."/>
            <person name="Ahmed B."/>
            <person name="Halim A."/>
            <person name="Hossen Q.M.M."/>
            <person name="Hossain M.Z."/>
            <person name="Ahmed R."/>
            <person name="Khan M.M."/>
            <person name="Islam R."/>
            <person name="Rashid M.M."/>
            <person name="Khan S.A."/>
            <person name="Rahman M.S."/>
            <person name="Alam M."/>
        </authorList>
    </citation>
    <scope>NUCLEOTIDE SEQUENCE [LARGE SCALE GENOMIC DNA]</scope>
    <source>
        <strain evidence="3">cv. CVL-1</strain>
        <tissue evidence="2">Whole seedling</tissue>
    </source>
</reference>
<comment type="caution">
    <text evidence="2">The sequence shown here is derived from an EMBL/GenBank/DDBJ whole genome shotgun (WGS) entry which is preliminary data.</text>
</comment>
<organism evidence="2 3">
    <name type="scientific">Corchorus capsularis</name>
    <name type="common">Jute</name>
    <dbReference type="NCBI Taxonomy" id="210143"/>
    <lineage>
        <taxon>Eukaryota</taxon>
        <taxon>Viridiplantae</taxon>
        <taxon>Streptophyta</taxon>
        <taxon>Embryophyta</taxon>
        <taxon>Tracheophyta</taxon>
        <taxon>Spermatophyta</taxon>
        <taxon>Magnoliopsida</taxon>
        <taxon>eudicotyledons</taxon>
        <taxon>Gunneridae</taxon>
        <taxon>Pentapetalae</taxon>
        <taxon>rosids</taxon>
        <taxon>malvids</taxon>
        <taxon>Malvales</taxon>
        <taxon>Malvaceae</taxon>
        <taxon>Grewioideae</taxon>
        <taxon>Apeibeae</taxon>
        <taxon>Corchorus</taxon>
    </lineage>
</organism>
<evidence type="ECO:0000256" key="1">
    <source>
        <dbReference type="SAM" id="MobiDB-lite"/>
    </source>
</evidence>
<sequence>MTKPTTADATFETSWPSASADRIC</sequence>
<dbReference type="Proteomes" id="UP000188268">
    <property type="component" value="Unassembled WGS sequence"/>
</dbReference>
<feature type="compositionally biased region" description="Polar residues" evidence="1">
    <location>
        <begin position="1"/>
        <end position="17"/>
    </location>
</feature>